<reference evidence="8" key="1">
    <citation type="submission" date="2020-05" db="EMBL/GenBank/DDBJ databases">
        <authorList>
            <person name="Chiriac C."/>
            <person name="Salcher M."/>
            <person name="Ghai R."/>
            <person name="Kavagutti S V."/>
        </authorList>
    </citation>
    <scope>NUCLEOTIDE SEQUENCE</scope>
</reference>
<feature type="transmembrane region" description="Helical" evidence="7">
    <location>
        <begin position="129"/>
        <end position="152"/>
    </location>
</feature>
<comment type="subcellular location">
    <subcellularLocation>
        <location evidence="1">Cell membrane</location>
        <topology evidence="1">Multi-pass membrane protein</topology>
    </subcellularLocation>
</comment>
<dbReference type="PANTHER" id="PTHR30269">
    <property type="entry name" value="TRANSMEMBRANE PROTEIN YFCA"/>
    <property type="match status" value="1"/>
</dbReference>
<feature type="transmembrane region" description="Helical" evidence="7">
    <location>
        <begin position="6"/>
        <end position="32"/>
    </location>
</feature>
<keyword evidence="6 7" id="KW-0472">Membrane</keyword>
<feature type="transmembrane region" description="Helical" evidence="7">
    <location>
        <begin position="191"/>
        <end position="211"/>
    </location>
</feature>
<feature type="transmembrane region" description="Helical" evidence="7">
    <location>
        <begin position="74"/>
        <end position="93"/>
    </location>
</feature>
<feature type="transmembrane region" description="Helical" evidence="7">
    <location>
        <begin position="164"/>
        <end position="185"/>
    </location>
</feature>
<accession>A0A6J6DUG5</accession>
<dbReference type="Pfam" id="PF01925">
    <property type="entry name" value="TauE"/>
    <property type="match status" value="1"/>
</dbReference>
<dbReference type="AlphaFoldDB" id="A0A6J6DUG5"/>
<feature type="transmembrane region" description="Helical" evidence="7">
    <location>
        <begin position="100"/>
        <end position="117"/>
    </location>
</feature>
<dbReference type="EMBL" id="CAEZTI010000147">
    <property type="protein sequence ID" value="CAB4567860.1"/>
    <property type="molecule type" value="Genomic_DNA"/>
</dbReference>
<evidence type="ECO:0000256" key="6">
    <source>
        <dbReference type="ARBA" id="ARBA00023136"/>
    </source>
</evidence>
<dbReference type="PANTHER" id="PTHR30269:SF37">
    <property type="entry name" value="MEMBRANE TRANSPORTER PROTEIN"/>
    <property type="match status" value="1"/>
</dbReference>
<name>A0A6J6DUG5_9ZZZZ</name>
<keyword evidence="2" id="KW-0813">Transport</keyword>
<evidence type="ECO:0000256" key="1">
    <source>
        <dbReference type="ARBA" id="ARBA00004651"/>
    </source>
</evidence>
<evidence type="ECO:0000256" key="4">
    <source>
        <dbReference type="ARBA" id="ARBA00022692"/>
    </source>
</evidence>
<evidence type="ECO:0000256" key="2">
    <source>
        <dbReference type="ARBA" id="ARBA00022448"/>
    </source>
</evidence>
<evidence type="ECO:0000313" key="8">
    <source>
        <dbReference type="EMBL" id="CAB4567860.1"/>
    </source>
</evidence>
<proteinExistence type="predicted"/>
<keyword evidence="4 7" id="KW-0812">Transmembrane</keyword>
<organism evidence="8">
    <name type="scientific">freshwater metagenome</name>
    <dbReference type="NCBI Taxonomy" id="449393"/>
    <lineage>
        <taxon>unclassified sequences</taxon>
        <taxon>metagenomes</taxon>
        <taxon>ecological metagenomes</taxon>
    </lineage>
</organism>
<protein>
    <submittedName>
        <fullName evidence="8">Unannotated protein</fullName>
    </submittedName>
</protein>
<evidence type="ECO:0000256" key="5">
    <source>
        <dbReference type="ARBA" id="ARBA00022989"/>
    </source>
</evidence>
<evidence type="ECO:0000256" key="3">
    <source>
        <dbReference type="ARBA" id="ARBA00022475"/>
    </source>
</evidence>
<keyword evidence="5 7" id="KW-1133">Transmembrane helix</keyword>
<feature type="transmembrane region" description="Helical" evidence="7">
    <location>
        <begin position="223"/>
        <end position="242"/>
    </location>
</feature>
<dbReference type="GO" id="GO:0005886">
    <property type="term" value="C:plasma membrane"/>
    <property type="evidence" value="ECO:0007669"/>
    <property type="project" value="UniProtKB-SubCell"/>
</dbReference>
<sequence>MSLVDLLWIAGCISFASFAQSLSGFGFSLIAVPLMTLVVSPRDAVVVATVIGALSTTSQAFLDRAHVDVAIAKRLTMASFLGMPFGLTAFVLVSETGLRVVLGIVVLVSAVMLLRGFQLHDEKHRLDWLLGIVSGFLSTSTSTNGPPLVFVMQARRIDPTVFRATINTVFSLVNIVAVAMFVAAGKVNTNNLSGVLVAIPALFVALRIGYYFRKHITPERFRFLVISLMFLSAASVIVSAFTN</sequence>
<evidence type="ECO:0000256" key="7">
    <source>
        <dbReference type="SAM" id="Phobius"/>
    </source>
</evidence>
<feature type="transmembrane region" description="Helical" evidence="7">
    <location>
        <begin position="44"/>
        <end position="62"/>
    </location>
</feature>
<gene>
    <name evidence="8" type="ORF">UFOPK1619_00760</name>
</gene>
<dbReference type="InterPro" id="IPR002781">
    <property type="entry name" value="TM_pro_TauE-like"/>
</dbReference>
<keyword evidence="3" id="KW-1003">Cell membrane</keyword>
<dbReference type="InterPro" id="IPR052017">
    <property type="entry name" value="TSUP"/>
</dbReference>